<feature type="transmembrane region" description="Helical" evidence="1">
    <location>
        <begin position="386"/>
        <end position="406"/>
    </location>
</feature>
<keyword evidence="1" id="KW-1133">Transmembrane helix</keyword>
<feature type="transmembrane region" description="Helical" evidence="1">
    <location>
        <begin position="88"/>
        <end position="108"/>
    </location>
</feature>
<comment type="caution">
    <text evidence="2">The sequence shown here is derived from an EMBL/GenBank/DDBJ whole genome shotgun (WGS) entry which is preliminary data.</text>
</comment>
<sequence length="699" mass="80626">MEAKISKIKYLTLSSLLCLVLIFNQQNWQILILGIITGTFYLLFVSQITGSIFFNKGGWSTIFGSILLTTIIAFLGGLLIYFYQFNNYVFYLVLVLLPAVLFIPYYQIEIREKFSLKKIIKKYLDQFDGRREPKSNSALVISYLVLISFGFWLLFLSQTTESIQSPWQVVPPKIFSLYFFASLILLVFLFRSHRTKLPLILIIIHTFFSTSVAAIIYRIGYGFDPFIHQATEKIIAQTGTISPKPLYYLGQYALIIFLNKLTLINFEFLDRWLVPVLYSLFLPLTIFYVFSHWLKKNYVLVLTALPLAIPYAGFIMTAPQNLANLFFILTIFLSLLYFRNQLSPIVLHLLTIATIAIHPLAGIPLLITIFLLQLFKILYKSYHRHLSLYVLAALVFTLFIPLALVVNGEALKLSSIGVKLSDFKIFGWVNHFDLPLDLAYLFLTNKILMAGLIIGVGLYYLAKHKLLRNNAAYLTATAIIFINYLIVKYFLVFSALRDNDKNAFISRLLTIVFYILLPIFFVGGYYLIKKFWTKNLVAKTFLILFLAGTFTISFYLSYPRLNQYEPAKFFNVSTSDLKAVNLIEQISAPEHIVLANQMIGAAAIKEFGFKKYYDNQFYYSMPMGPKQTLYDLYLEMIYQGAKKETMAKAMAEAQVNEAYFVLNQYWNNSEKIRQQAVKTADKIFNIDEGKIFIFKYSKN</sequence>
<feature type="transmembrane region" description="Helical" evidence="1">
    <location>
        <begin position="540"/>
        <end position="558"/>
    </location>
</feature>
<dbReference type="Proteomes" id="UP000178930">
    <property type="component" value="Unassembled WGS sequence"/>
</dbReference>
<organism evidence="2 3">
    <name type="scientific">Candidatus Buchananbacteria bacterium RIFCSPHIGHO2_01_FULL_39_14</name>
    <dbReference type="NCBI Taxonomy" id="1797532"/>
    <lineage>
        <taxon>Bacteria</taxon>
        <taxon>Candidatus Buchananiibacteriota</taxon>
    </lineage>
</organism>
<feature type="transmembrane region" description="Helical" evidence="1">
    <location>
        <begin position="345"/>
        <end position="374"/>
    </location>
</feature>
<evidence type="ECO:0008006" key="4">
    <source>
        <dbReference type="Google" id="ProtNLM"/>
    </source>
</evidence>
<evidence type="ECO:0000313" key="3">
    <source>
        <dbReference type="Proteomes" id="UP000178930"/>
    </source>
</evidence>
<evidence type="ECO:0000313" key="2">
    <source>
        <dbReference type="EMBL" id="OGY43443.1"/>
    </source>
</evidence>
<reference evidence="2 3" key="1">
    <citation type="journal article" date="2016" name="Nat. Commun.">
        <title>Thousands of microbial genomes shed light on interconnected biogeochemical processes in an aquifer system.</title>
        <authorList>
            <person name="Anantharaman K."/>
            <person name="Brown C.T."/>
            <person name="Hug L.A."/>
            <person name="Sharon I."/>
            <person name="Castelle C.J."/>
            <person name="Probst A.J."/>
            <person name="Thomas B.C."/>
            <person name="Singh A."/>
            <person name="Wilkins M.J."/>
            <person name="Karaoz U."/>
            <person name="Brodie E.L."/>
            <person name="Williams K.H."/>
            <person name="Hubbard S.S."/>
            <person name="Banfield J.F."/>
        </authorList>
    </citation>
    <scope>NUCLEOTIDE SEQUENCE [LARGE SCALE GENOMIC DNA]</scope>
</reference>
<feature type="transmembrane region" description="Helical" evidence="1">
    <location>
        <begin position="438"/>
        <end position="461"/>
    </location>
</feature>
<dbReference type="EMBL" id="MHIB01000037">
    <property type="protein sequence ID" value="OGY43443.1"/>
    <property type="molecule type" value="Genomic_DNA"/>
</dbReference>
<dbReference type="AlphaFoldDB" id="A0A1G1XTR7"/>
<feature type="transmembrane region" description="Helical" evidence="1">
    <location>
        <begin position="61"/>
        <end position="82"/>
    </location>
</feature>
<feature type="transmembrane region" description="Helical" evidence="1">
    <location>
        <begin position="30"/>
        <end position="54"/>
    </location>
</feature>
<proteinExistence type="predicted"/>
<feature type="transmembrane region" description="Helical" evidence="1">
    <location>
        <begin position="246"/>
        <end position="266"/>
    </location>
</feature>
<feature type="transmembrane region" description="Helical" evidence="1">
    <location>
        <begin position="175"/>
        <end position="192"/>
    </location>
</feature>
<feature type="transmembrane region" description="Helical" evidence="1">
    <location>
        <begin position="473"/>
        <end position="496"/>
    </location>
</feature>
<keyword evidence="1" id="KW-0812">Transmembrane</keyword>
<dbReference type="STRING" id="1797532.A2729_04715"/>
<feature type="transmembrane region" description="Helical" evidence="1">
    <location>
        <begin position="508"/>
        <end position="528"/>
    </location>
</feature>
<evidence type="ECO:0000256" key="1">
    <source>
        <dbReference type="SAM" id="Phobius"/>
    </source>
</evidence>
<feature type="transmembrane region" description="Helical" evidence="1">
    <location>
        <begin position="322"/>
        <end position="339"/>
    </location>
</feature>
<accession>A0A1G1XTR7</accession>
<protein>
    <recommendedName>
        <fullName evidence="4">Glycosyltransferase RgtA/B/C/D-like domain-containing protein</fullName>
    </recommendedName>
</protein>
<feature type="transmembrane region" description="Helical" evidence="1">
    <location>
        <begin position="297"/>
        <end position="315"/>
    </location>
</feature>
<keyword evidence="1" id="KW-0472">Membrane</keyword>
<feature type="transmembrane region" description="Helical" evidence="1">
    <location>
        <begin position="273"/>
        <end position="291"/>
    </location>
</feature>
<name>A0A1G1XTR7_9BACT</name>
<gene>
    <name evidence="2" type="ORF">A2729_04715</name>
</gene>
<feature type="transmembrane region" description="Helical" evidence="1">
    <location>
        <begin position="137"/>
        <end position="155"/>
    </location>
</feature>
<feature type="transmembrane region" description="Helical" evidence="1">
    <location>
        <begin position="199"/>
        <end position="219"/>
    </location>
</feature>